<evidence type="ECO:0000256" key="2">
    <source>
        <dbReference type="ARBA" id="ARBA00005752"/>
    </source>
</evidence>
<dbReference type="PANTHER" id="PTHR43284">
    <property type="entry name" value="ASPARAGINE SYNTHETASE (GLUTAMINE-HYDROLYZING)"/>
    <property type="match status" value="1"/>
</dbReference>
<dbReference type="Proteomes" id="UP000647133">
    <property type="component" value="Unassembled WGS sequence"/>
</dbReference>
<evidence type="ECO:0000313" key="10">
    <source>
        <dbReference type="Proteomes" id="UP000647133"/>
    </source>
</evidence>
<dbReference type="NCBIfam" id="TIGR01536">
    <property type="entry name" value="asn_synth_AEB"/>
    <property type="match status" value="1"/>
</dbReference>
<dbReference type="RefSeq" id="WP_192007116.1">
    <property type="nucleotide sequence ID" value="NZ_JACYTQ010000001.1"/>
</dbReference>
<dbReference type="InterPro" id="IPR017932">
    <property type="entry name" value="GATase_2_dom"/>
</dbReference>
<proteinExistence type="inferred from homology"/>
<evidence type="ECO:0000256" key="7">
    <source>
        <dbReference type="ARBA" id="ARBA00048741"/>
    </source>
</evidence>
<dbReference type="SUPFAM" id="SSF56235">
    <property type="entry name" value="N-terminal nucleophile aminohydrolases (Ntn hydrolases)"/>
    <property type="match status" value="1"/>
</dbReference>
<dbReference type="InterPro" id="IPR006426">
    <property type="entry name" value="Asn_synth_AEB"/>
</dbReference>
<dbReference type="InterPro" id="IPR014729">
    <property type="entry name" value="Rossmann-like_a/b/a_fold"/>
</dbReference>
<evidence type="ECO:0000256" key="3">
    <source>
        <dbReference type="ARBA" id="ARBA00012737"/>
    </source>
</evidence>
<keyword evidence="6" id="KW-0315">Glutamine amidotransferase</keyword>
<evidence type="ECO:0000313" key="9">
    <source>
        <dbReference type="EMBL" id="MBD8487341.1"/>
    </source>
</evidence>
<dbReference type="Pfam" id="PF00733">
    <property type="entry name" value="Asn_synthase"/>
    <property type="match status" value="1"/>
</dbReference>
<comment type="similarity">
    <text evidence="2">Belongs to the asparagine synthetase family.</text>
</comment>
<dbReference type="EMBL" id="JACYTQ010000001">
    <property type="protein sequence ID" value="MBD8487341.1"/>
    <property type="molecule type" value="Genomic_DNA"/>
</dbReference>
<dbReference type="CDD" id="cd01991">
    <property type="entry name" value="Asn_synthase_B_C"/>
    <property type="match status" value="1"/>
</dbReference>
<evidence type="ECO:0000259" key="8">
    <source>
        <dbReference type="PROSITE" id="PS51278"/>
    </source>
</evidence>
<dbReference type="CDD" id="cd00712">
    <property type="entry name" value="AsnB"/>
    <property type="match status" value="1"/>
</dbReference>
<keyword evidence="5" id="KW-0067">ATP-binding</keyword>
<dbReference type="InterPro" id="IPR001962">
    <property type="entry name" value="Asn_synthase"/>
</dbReference>
<comment type="catalytic activity">
    <reaction evidence="7">
        <text>L-aspartate + L-glutamine + ATP + H2O = L-asparagine + L-glutamate + AMP + diphosphate + H(+)</text>
        <dbReference type="Rhea" id="RHEA:12228"/>
        <dbReference type="ChEBI" id="CHEBI:15377"/>
        <dbReference type="ChEBI" id="CHEBI:15378"/>
        <dbReference type="ChEBI" id="CHEBI:29985"/>
        <dbReference type="ChEBI" id="CHEBI:29991"/>
        <dbReference type="ChEBI" id="CHEBI:30616"/>
        <dbReference type="ChEBI" id="CHEBI:33019"/>
        <dbReference type="ChEBI" id="CHEBI:58048"/>
        <dbReference type="ChEBI" id="CHEBI:58359"/>
        <dbReference type="ChEBI" id="CHEBI:456215"/>
        <dbReference type="EC" id="6.3.5.4"/>
    </reaction>
</comment>
<evidence type="ECO:0000256" key="5">
    <source>
        <dbReference type="ARBA" id="ARBA00022840"/>
    </source>
</evidence>
<dbReference type="PIRSF" id="PIRSF001589">
    <property type="entry name" value="Asn_synthetase_glu-h"/>
    <property type="match status" value="1"/>
</dbReference>
<feature type="domain" description="Glutamine amidotransferase type-2" evidence="8">
    <location>
        <begin position="2"/>
        <end position="212"/>
    </location>
</feature>
<gene>
    <name evidence="9" type="primary">asnB</name>
    <name evidence="9" type="ORF">IFO69_01135</name>
</gene>
<keyword evidence="9" id="KW-0436">Ligase</keyword>
<keyword evidence="4" id="KW-0547">Nucleotide-binding</keyword>
<evidence type="ECO:0000256" key="1">
    <source>
        <dbReference type="ARBA" id="ARBA00005187"/>
    </source>
</evidence>
<dbReference type="Gene3D" id="3.60.20.10">
    <property type="entry name" value="Glutamine Phosphoribosylpyrophosphate, subunit 1, domain 1"/>
    <property type="match status" value="1"/>
</dbReference>
<dbReference type="Gene3D" id="3.40.50.620">
    <property type="entry name" value="HUPs"/>
    <property type="match status" value="1"/>
</dbReference>
<dbReference type="InterPro" id="IPR051786">
    <property type="entry name" value="ASN_synthetase/amidase"/>
</dbReference>
<protein>
    <recommendedName>
        <fullName evidence="3">asparagine synthase (glutamine-hydrolyzing)</fullName>
        <ecNumber evidence="3">6.3.5.4</ecNumber>
    </recommendedName>
</protein>
<dbReference type="InterPro" id="IPR029055">
    <property type="entry name" value="Ntn_hydrolases_N"/>
</dbReference>
<dbReference type="PROSITE" id="PS51278">
    <property type="entry name" value="GATASE_TYPE_2"/>
    <property type="match status" value="1"/>
</dbReference>
<organism evidence="9 10">
    <name type="scientific">Echinicola arenosa</name>
    <dbReference type="NCBI Taxonomy" id="2774144"/>
    <lineage>
        <taxon>Bacteria</taxon>
        <taxon>Pseudomonadati</taxon>
        <taxon>Bacteroidota</taxon>
        <taxon>Cytophagia</taxon>
        <taxon>Cytophagales</taxon>
        <taxon>Cyclobacteriaceae</taxon>
        <taxon>Echinicola</taxon>
    </lineage>
</organism>
<sequence>MCGISGIINFQNELVKESEIREMMEKMKHRGPDDEGVFIHNRVGIGFVRLSILDLSPAGHQPMFSKDENLVIAFNGEIFNYIEIRDVLKCKYQFITDTDTEVVLASYQEWGEKCLDRLNGMFAFVIFDKRKDEIFGARDRFGVKPFYYYLTEEKLVFASEIKSLMPHLKKKEANDKLIYDYLLFNRNNHPSETFFRDIKKLEHGSYFKLTKNDLIIEKWYVLKNRLKSNQSLSPEDYRKLLKDSLKLRLRADVKIGVTLSGGIDSSAVTSCLIEDCGVDDLNTFSVVFDKNDPNDESDYIDEYNGIVKYMHSVSPTADDFFNEFENFIWIQSEPMPNTGTYIQFKVMELASKHVKVTLDGQGADEQLAGYHYFFGSYYLELLKQFKIRLFFAEIIAYIKKHKKIDALKYLSYFLFPQKLQVRAQGQKYRSVNKSFIKRNKNYYINKVLFKPKNLNDYLLQHFEYKLEHLLRYEDLNSMCFSIESRVPFLDYRLVEATLSTPSNQKIKNGETKHLLRESVKDILPKKIINRKDKKGFSNPREKWFRSEKFKSYIFDLINSESFKNRGYFDSAIANSQYKKHLKGKEDVSKEIWKWINLEIWFRKFID</sequence>
<dbReference type="SUPFAM" id="SSF52402">
    <property type="entry name" value="Adenine nucleotide alpha hydrolases-like"/>
    <property type="match status" value="1"/>
</dbReference>
<dbReference type="EC" id="6.3.5.4" evidence="3"/>
<comment type="caution">
    <text evidence="9">The sequence shown here is derived from an EMBL/GenBank/DDBJ whole genome shotgun (WGS) entry which is preliminary data.</text>
</comment>
<dbReference type="Pfam" id="PF13537">
    <property type="entry name" value="GATase_7"/>
    <property type="match status" value="1"/>
</dbReference>
<dbReference type="InterPro" id="IPR033738">
    <property type="entry name" value="AsnB_N"/>
</dbReference>
<dbReference type="GO" id="GO:0004066">
    <property type="term" value="F:asparagine synthase (glutamine-hydrolyzing) activity"/>
    <property type="evidence" value="ECO:0007669"/>
    <property type="project" value="UniProtKB-EC"/>
</dbReference>
<dbReference type="PANTHER" id="PTHR43284:SF1">
    <property type="entry name" value="ASPARAGINE SYNTHETASE"/>
    <property type="match status" value="1"/>
</dbReference>
<keyword evidence="10" id="KW-1185">Reference proteome</keyword>
<comment type="pathway">
    <text evidence="1">Amino-acid biosynthesis; L-asparagine biosynthesis; L-asparagine from L-aspartate (L-Gln route): step 1/1.</text>
</comment>
<evidence type="ECO:0000256" key="4">
    <source>
        <dbReference type="ARBA" id="ARBA00022741"/>
    </source>
</evidence>
<name>A0ABR9AGH2_9BACT</name>
<reference evidence="9 10" key="1">
    <citation type="submission" date="2020-09" db="EMBL/GenBank/DDBJ databases">
        <title>Echinicola sp. CAU 1574 isolated from sand of Sido Beach.</title>
        <authorList>
            <person name="Kim W."/>
        </authorList>
    </citation>
    <scope>NUCLEOTIDE SEQUENCE [LARGE SCALE GENOMIC DNA]</scope>
    <source>
        <strain evidence="9 10">CAU 1574</strain>
    </source>
</reference>
<evidence type="ECO:0000256" key="6">
    <source>
        <dbReference type="ARBA" id="ARBA00022962"/>
    </source>
</evidence>
<accession>A0ABR9AGH2</accession>